<gene>
    <name evidence="5" type="ORF">GCM10009825_31280</name>
</gene>
<dbReference type="SMART" id="SM00345">
    <property type="entry name" value="HTH_GNTR"/>
    <property type="match status" value="1"/>
</dbReference>
<dbReference type="PANTHER" id="PTHR43537:SF24">
    <property type="entry name" value="GLUCONATE OPERON TRANSCRIPTIONAL REPRESSOR"/>
    <property type="match status" value="1"/>
</dbReference>
<protein>
    <submittedName>
        <fullName evidence="5">FCD domain-containing protein</fullName>
    </submittedName>
</protein>
<dbReference type="InterPro" id="IPR011711">
    <property type="entry name" value="GntR_C"/>
</dbReference>
<feature type="domain" description="HTH gntR-type" evidence="4">
    <location>
        <begin position="17"/>
        <end position="87"/>
    </location>
</feature>
<comment type="caution">
    <text evidence="5">The sequence shown here is derived from an EMBL/GenBank/DDBJ whole genome shotgun (WGS) entry which is preliminary data.</text>
</comment>
<dbReference type="InterPro" id="IPR000524">
    <property type="entry name" value="Tscrpt_reg_HTH_GntR"/>
</dbReference>
<keyword evidence="6" id="KW-1185">Reference proteome</keyword>
<name>A0ABP5L5F5_9MICC</name>
<reference evidence="6" key="1">
    <citation type="journal article" date="2019" name="Int. J. Syst. Evol. Microbiol.">
        <title>The Global Catalogue of Microorganisms (GCM) 10K type strain sequencing project: providing services to taxonomists for standard genome sequencing and annotation.</title>
        <authorList>
            <consortium name="The Broad Institute Genomics Platform"/>
            <consortium name="The Broad Institute Genome Sequencing Center for Infectious Disease"/>
            <person name="Wu L."/>
            <person name="Ma J."/>
        </authorList>
    </citation>
    <scope>NUCLEOTIDE SEQUENCE [LARGE SCALE GENOMIC DNA]</scope>
    <source>
        <strain evidence="6">JCM 15921</strain>
    </source>
</reference>
<evidence type="ECO:0000256" key="1">
    <source>
        <dbReference type="ARBA" id="ARBA00023015"/>
    </source>
</evidence>
<dbReference type="PANTHER" id="PTHR43537">
    <property type="entry name" value="TRANSCRIPTIONAL REGULATOR, GNTR FAMILY"/>
    <property type="match status" value="1"/>
</dbReference>
<dbReference type="Gene3D" id="1.20.120.530">
    <property type="entry name" value="GntR ligand-binding domain-like"/>
    <property type="match status" value="1"/>
</dbReference>
<evidence type="ECO:0000259" key="4">
    <source>
        <dbReference type="PROSITE" id="PS50949"/>
    </source>
</evidence>
<dbReference type="InterPro" id="IPR036388">
    <property type="entry name" value="WH-like_DNA-bd_sf"/>
</dbReference>
<proteinExistence type="predicted"/>
<evidence type="ECO:0000313" key="5">
    <source>
        <dbReference type="EMBL" id="GAA2142088.1"/>
    </source>
</evidence>
<evidence type="ECO:0000256" key="3">
    <source>
        <dbReference type="ARBA" id="ARBA00023163"/>
    </source>
</evidence>
<evidence type="ECO:0000256" key="2">
    <source>
        <dbReference type="ARBA" id="ARBA00023125"/>
    </source>
</evidence>
<dbReference type="CDD" id="cd07377">
    <property type="entry name" value="WHTH_GntR"/>
    <property type="match status" value="1"/>
</dbReference>
<sequence length="249" mass="26469">MPSRGARAAVFAQLTGAGRSEQVAQRLTDAILLGVLAPGDRLPSEAELAKRFGVALVTARDALGAVREAGLVETRRGREGGSFVLATEQTPERLLQARLRGLSQVEIADLAVYFGTLAAGCAERAAELASTDEAERLTAWLHDADFSSASDSGRNAGGFYLEIAVVSQSPRLVREQIRLQAEFGPMLWLCLTDPVMRARVYAQNQRTAEAIAAHDAAAARASVRAQISDLSAWLLAAKERLEQGAAADG</sequence>
<dbReference type="PROSITE" id="PS50949">
    <property type="entry name" value="HTH_GNTR"/>
    <property type="match status" value="1"/>
</dbReference>
<evidence type="ECO:0000313" key="6">
    <source>
        <dbReference type="Proteomes" id="UP001500102"/>
    </source>
</evidence>
<dbReference type="SUPFAM" id="SSF46785">
    <property type="entry name" value="Winged helix' DNA-binding domain"/>
    <property type="match status" value="1"/>
</dbReference>
<keyword evidence="1" id="KW-0805">Transcription regulation</keyword>
<keyword evidence="3" id="KW-0804">Transcription</keyword>
<dbReference type="Proteomes" id="UP001500102">
    <property type="component" value="Unassembled WGS sequence"/>
</dbReference>
<dbReference type="Pfam" id="PF00392">
    <property type="entry name" value="GntR"/>
    <property type="match status" value="1"/>
</dbReference>
<dbReference type="InterPro" id="IPR036390">
    <property type="entry name" value="WH_DNA-bd_sf"/>
</dbReference>
<accession>A0ABP5L5F5</accession>
<dbReference type="Gene3D" id="1.10.10.10">
    <property type="entry name" value="Winged helix-like DNA-binding domain superfamily/Winged helix DNA-binding domain"/>
    <property type="match status" value="1"/>
</dbReference>
<dbReference type="InterPro" id="IPR008920">
    <property type="entry name" value="TF_FadR/GntR_C"/>
</dbReference>
<organism evidence="5 6">
    <name type="scientific">Arthrobacter humicola</name>
    <dbReference type="NCBI Taxonomy" id="409291"/>
    <lineage>
        <taxon>Bacteria</taxon>
        <taxon>Bacillati</taxon>
        <taxon>Actinomycetota</taxon>
        <taxon>Actinomycetes</taxon>
        <taxon>Micrococcales</taxon>
        <taxon>Micrococcaceae</taxon>
        <taxon>Arthrobacter</taxon>
    </lineage>
</organism>
<dbReference type="EMBL" id="BAAAQB010000038">
    <property type="protein sequence ID" value="GAA2142088.1"/>
    <property type="molecule type" value="Genomic_DNA"/>
</dbReference>
<dbReference type="Pfam" id="PF07729">
    <property type="entry name" value="FCD"/>
    <property type="match status" value="1"/>
</dbReference>
<keyword evidence="2" id="KW-0238">DNA-binding</keyword>
<dbReference type="SUPFAM" id="SSF48008">
    <property type="entry name" value="GntR ligand-binding domain-like"/>
    <property type="match status" value="1"/>
</dbReference>